<keyword evidence="5" id="KW-0998">Cell outer membrane</keyword>
<dbReference type="EMBL" id="FNVS01000013">
    <property type="protein sequence ID" value="SEG04484.1"/>
    <property type="molecule type" value="Genomic_DNA"/>
</dbReference>
<dbReference type="RefSeq" id="WP_103983788.1">
    <property type="nucleotide sequence ID" value="NZ_FNVS01000013.1"/>
</dbReference>
<dbReference type="SUPFAM" id="SSF48452">
    <property type="entry name" value="TPR-like"/>
    <property type="match status" value="1"/>
</dbReference>
<dbReference type="AlphaFoldDB" id="A0A8G2BXJ2"/>
<dbReference type="Proteomes" id="UP000236725">
    <property type="component" value="Unassembled WGS sequence"/>
</dbReference>
<keyword evidence="9" id="KW-1185">Reference proteome</keyword>
<dbReference type="GO" id="GO:0009279">
    <property type="term" value="C:cell outer membrane"/>
    <property type="evidence" value="ECO:0007669"/>
    <property type="project" value="UniProtKB-SubCell"/>
</dbReference>
<proteinExistence type="inferred from homology"/>
<evidence type="ECO:0000313" key="9">
    <source>
        <dbReference type="Proteomes" id="UP000236725"/>
    </source>
</evidence>
<dbReference type="PROSITE" id="PS51257">
    <property type="entry name" value="PROKAR_LIPOPROTEIN"/>
    <property type="match status" value="1"/>
</dbReference>
<gene>
    <name evidence="8" type="ORF">SAMN05444001_11330</name>
</gene>
<accession>A0A8G2BXJ2</accession>
<comment type="similarity">
    <text evidence="2">Belongs to the SusD family.</text>
</comment>
<reference evidence="8 9" key="1">
    <citation type="submission" date="2016-10" db="EMBL/GenBank/DDBJ databases">
        <authorList>
            <person name="Varghese N."/>
            <person name="Submissions S."/>
        </authorList>
    </citation>
    <scope>NUCLEOTIDE SEQUENCE [LARGE SCALE GENOMIC DNA]</scope>
    <source>
        <strain evidence="8 9">DSM 29073</strain>
    </source>
</reference>
<evidence type="ECO:0000256" key="4">
    <source>
        <dbReference type="ARBA" id="ARBA00023136"/>
    </source>
</evidence>
<feature type="domain" description="RagB/SusD" evidence="6">
    <location>
        <begin position="353"/>
        <end position="483"/>
    </location>
</feature>
<keyword evidence="3" id="KW-0732">Signal</keyword>
<comment type="subcellular location">
    <subcellularLocation>
        <location evidence="1">Cell outer membrane</location>
    </subcellularLocation>
</comment>
<evidence type="ECO:0000313" key="8">
    <source>
        <dbReference type="EMBL" id="SEG04484.1"/>
    </source>
</evidence>
<protein>
    <submittedName>
        <fullName evidence="8">SusD family protein</fullName>
    </submittedName>
</protein>
<evidence type="ECO:0000256" key="1">
    <source>
        <dbReference type="ARBA" id="ARBA00004442"/>
    </source>
</evidence>
<dbReference type="Gene3D" id="1.25.40.390">
    <property type="match status" value="1"/>
</dbReference>
<evidence type="ECO:0000256" key="3">
    <source>
        <dbReference type="ARBA" id="ARBA00022729"/>
    </source>
</evidence>
<evidence type="ECO:0000256" key="2">
    <source>
        <dbReference type="ARBA" id="ARBA00006275"/>
    </source>
</evidence>
<evidence type="ECO:0000256" key="5">
    <source>
        <dbReference type="ARBA" id="ARBA00023237"/>
    </source>
</evidence>
<feature type="domain" description="SusD-like N-terminal" evidence="7">
    <location>
        <begin position="42"/>
        <end position="232"/>
    </location>
</feature>
<sequence>MKLKSIILLGTFASFSLSCSDFLEPEDNEYVKGDQLQETVDMNSDAIVQGVYSRSVQYGFGASRHDDFGQRSIDISCDMMTEDIVHYTNKQWFSADYNLDNRAATYTRSLRQWKYCYAQIRDLNSIIDIYPNDNELNEEQRHLKGESLALRAFHYFTLVNIYQKAGKWADVKDLPGVPVYTTVGLEGNPRGKVSDVYDQIKADYTNAIALLEGDDYDKTRVGQLAAKALYARAAMYYEDYATAEKMASDVIAATSLMSTSDYTAGFADMANIEWLWAVDVTSENTTSYASFFSIMDNLSPGYAGSLGQYKCVDRRLYDAIDAKDIRKQCFKDGTYKIPYMQFKFVDPSKKFLGDLVYLRCAEAYYIKAEAQARQGNISGAQTTLNTISAARSTDGECPYKWSANVDELINQIFLHKRIELWGEGQSLFEFNRLEKTIDRTYAGTNHPKGNITAEGGDQPVPWSSKIRVIQIPTKEIEGNPEISETDQN</sequence>
<comment type="caution">
    <text evidence="8">The sequence shown here is derived from an EMBL/GenBank/DDBJ whole genome shotgun (WGS) entry which is preliminary data.</text>
</comment>
<evidence type="ECO:0000259" key="6">
    <source>
        <dbReference type="Pfam" id="PF07980"/>
    </source>
</evidence>
<dbReference type="InterPro" id="IPR011990">
    <property type="entry name" value="TPR-like_helical_dom_sf"/>
</dbReference>
<dbReference type="InterPro" id="IPR033985">
    <property type="entry name" value="SusD-like_N"/>
</dbReference>
<name>A0A8G2BXJ2_9BACT</name>
<dbReference type="InterPro" id="IPR012944">
    <property type="entry name" value="SusD_RagB_dom"/>
</dbReference>
<dbReference type="Pfam" id="PF07980">
    <property type="entry name" value="SusD_RagB"/>
    <property type="match status" value="1"/>
</dbReference>
<keyword evidence="4" id="KW-0472">Membrane</keyword>
<dbReference type="Pfam" id="PF14322">
    <property type="entry name" value="SusD-like_3"/>
    <property type="match status" value="1"/>
</dbReference>
<evidence type="ECO:0000259" key="7">
    <source>
        <dbReference type="Pfam" id="PF14322"/>
    </source>
</evidence>
<organism evidence="8 9">
    <name type="scientific">Parabacteroides chinchillae</name>
    <dbReference type="NCBI Taxonomy" id="871327"/>
    <lineage>
        <taxon>Bacteria</taxon>
        <taxon>Pseudomonadati</taxon>
        <taxon>Bacteroidota</taxon>
        <taxon>Bacteroidia</taxon>
        <taxon>Bacteroidales</taxon>
        <taxon>Tannerellaceae</taxon>
        <taxon>Parabacteroides</taxon>
    </lineage>
</organism>